<dbReference type="InterPro" id="IPR050901">
    <property type="entry name" value="BP-dep_ABC_trans_perm"/>
</dbReference>
<keyword evidence="2 7" id="KW-0813">Transport</keyword>
<comment type="caution">
    <text evidence="9">The sequence shown here is derived from an EMBL/GenBank/DDBJ whole genome shotgun (WGS) entry which is preliminary data.</text>
</comment>
<evidence type="ECO:0000313" key="9">
    <source>
        <dbReference type="EMBL" id="MFC6885551.1"/>
    </source>
</evidence>
<organism evidence="9 10">
    <name type="scientific">Actinomadura yumaensis</name>
    <dbReference type="NCBI Taxonomy" id="111807"/>
    <lineage>
        <taxon>Bacteria</taxon>
        <taxon>Bacillati</taxon>
        <taxon>Actinomycetota</taxon>
        <taxon>Actinomycetes</taxon>
        <taxon>Streptosporangiales</taxon>
        <taxon>Thermomonosporaceae</taxon>
        <taxon>Actinomadura</taxon>
    </lineage>
</organism>
<feature type="transmembrane region" description="Helical" evidence="7">
    <location>
        <begin position="107"/>
        <end position="127"/>
    </location>
</feature>
<name>A0ABW2CX38_9ACTN</name>
<feature type="transmembrane region" description="Helical" evidence="7">
    <location>
        <begin position="183"/>
        <end position="205"/>
    </location>
</feature>
<comment type="similarity">
    <text evidence="7">Belongs to the binding-protein-dependent transport system permease family.</text>
</comment>
<dbReference type="PANTHER" id="PTHR32243">
    <property type="entry name" value="MALTOSE TRANSPORT SYSTEM PERMEASE-RELATED"/>
    <property type="match status" value="1"/>
</dbReference>
<dbReference type="EMBL" id="JBHSXS010000039">
    <property type="protein sequence ID" value="MFC6885551.1"/>
    <property type="molecule type" value="Genomic_DNA"/>
</dbReference>
<reference evidence="10" key="1">
    <citation type="journal article" date="2019" name="Int. J. Syst. Evol. Microbiol.">
        <title>The Global Catalogue of Microorganisms (GCM) 10K type strain sequencing project: providing services to taxonomists for standard genome sequencing and annotation.</title>
        <authorList>
            <consortium name="The Broad Institute Genomics Platform"/>
            <consortium name="The Broad Institute Genome Sequencing Center for Infectious Disease"/>
            <person name="Wu L."/>
            <person name="Ma J."/>
        </authorList>
    </citation>
    <scope>NUCLEOTIDE SEQUENCE [LARGE SCALE GENOMIC DNA]</scope>
    <source>
        <strain evidence="10">JCM 3369</strain>
    </source>
</reference>
<dbReference type="SUPFAM" id="SSF161098">
    <property type="entry name" value="MetI-like"/>
    <property type="match status" value="1"/>
</dbReference>
<feature type="domain" description="ABC transmembrane type-1" evidence="8">
    <location>
        <begin position="71"/>
        <end position="262"/>
    </location>
</feature>
<dbReference type="Proteomes" id="UP001596380">
    <property type="component" value="Unassembled WGS sequence"/>
</dbReference>
<evidence type="ECO:0000256" key="4">
    <source>
        <dbReference type="ARBA" id="ARBA00022692"/>
    </source>
</evidence>
<keyword evidence="6 7" id="KW-0472">Membrane</keyword>
<dbReference type="Gene3D" id="1.10.3720.10">
    <property type="entry name" value="MetI-like"/>
    <property type="match status" value="1"/>
</dbReference>
<dbReference type="InterPro" id="IPR000515">
    <property type="entry name" value="MetI-like"/>
</dbReference>
<feature type="transmembrane region" description="Helical" evidence="7">
    <location>
        <begin position="7"/>
        <end position="28"/>
    </location>
</feature>
<sequence length="276" mass="30549">MKRPVRLRVVLLTAVGWLVALAFILPYLQMFLTSLKPERELTKSPGGYLPTHWKWSNFADVWDAAPIWTNIRVSLTVAAAATLVTLACALPAAYYTARNRFRGRGAFLLLVLVTQMFAPTALVIGIYREMVALNLTDTLLALILVNAAFNLPFCIWILHGYFSSIPRELEEAAFLDGAGRIGALARVTLPISMPGVVTAVVYTFISAWNEYIVALTVTASPDRRPLTVAIPSFVTQYQEHWQYLFATSLIAIVPVVILFVFIERYLIGGLTAGSVK</sequence>
<keyword evidence="4 7" id="KW-0812">Transmembrane</keyword>
<feature type="transmembrane region" description="Helical" evidence="7">
    <location>
        <begin position="139"/>
        <end position="162"/>
    </location>
</feature>
<protein>
    <submittedName>
        <fullName evidence="9">Carbohydrate ABC transporter permease</fullName>
    </submittedName>
</protein>
<dbReference type="PANTHER" id="PTHR32243:SF18">
    <property type="entry name" value="INNER MEMBRANE ABC TRANSPORTER PERMEASE PROTEIN YCJP"/>
    <property type="match status" value="1"/>
</dbReference>
<dbReference type="RefSeq" id="WP_160822144.1">
    <property type="nucleotide sequence ID" value="NZ_JBHSXS010000039.1"/>
</dbReference>
<dbReference type="CDD" id="cd06261">
    <property type="entry name" value="TM_PBP2"/>
    <property type="match status" value="1"/>
</dbReference>
<evidence type="ECO:0000256" key="3">
    <source>
        <dbReference type="ARBA" id="ARBA00022475"/>
    </source>
</evidence>
<evidence type="ECO:0000256" key="5">
    <source>
        <dbReference type="ARBA" id="ARBA00022989"/>
    </source>
</evidence>
<dbReference type="InterPro" id="IPR035906">
    <property type="entry name" value="MetI-like_sf"/>
</dbReference>
<gene>
    <name evidence="9" type="ORF">ACFQKB_37735</name>
</gene>
<evidence type="ECO:0000256" key="1">
    <source>
        <dbReference type="ARBA" id="ARBA00004651"/>
    </source>
</evidence>
<feature type="transmembrane region" description="Helical" evidence="7">
    <location>
        <begin position="71"/>
        <end position="95"/>
    </location>
</feature>
<evidence type="ECO:0000313" key="10">
    <source>
        <dbReference type="Proteomes" id="UP001596380"/>
    </source>
</evidence>
<evidence type="ECO:0000256" key="6">
    <source>
        <dbReference type="ARBA" id="ARBA00023136"/>
    </source>
</evidence>
<evidence type="ECO:0000256" key="7">
    <source>
        <dbReference type="RuleBase" id="RU363032"/>
    </source>
</evidence>
<feature type="transmembrane region" description="Helical" evidence="7">
    <location>
        <begin position="241"/>
        <end position="262"/>
    </location>
</feature>
<keyword evidence="3" id="KW-1003">Cell membrane</keyword>
<keyword evidence="10" id="KW-1185">Reference proteome</keyword>
<evidence type="ECO:0000256" key="2">
    <source>
        <dbReference type="ARBA" id="ARBA00022448"/>
    </source>
</evidence>
<accession>A0ABW2CX38</accession>
<keyword evidence="5 7" id="KW-1133">Transmembrane helix</keyword>
<evidence type="ECO:0000259" key="8">
    <source>
        <dbReference type="PROSITE" id="PS50928"/>
    </source>
</evidence>
<proteinExistence type="inferred from homology"/>
<dbReference type="Pfam" id="PF00528">
    <property type="entry name" value="BPD_transp_1"/>
    <property type="match status" value="1"/>
</dbReference>
<dbReference type="PROSITE" id="PS50928">
    <property type="entry name" value="ABC_TM1"/>
    <property type="match status" value="1"/>
</dbReference>
<comment type="subcellular location">
    <subcellularLocation>
        <location evidence="1 7">Cell membrane</location>
        <topology evidence="1 7">Multi-pass membrane protein</topology>
    </subcellularLocation>
</comment>